<name>A0AA46PTT9_9NOCA</name>
<dbReference type="AlphaFoldDB" id="A0AA46PTT9"/>
<keyword evidence="2" id="KW-0614">Plasmid</keyword>
<protein>
    <submittedName>
        <fullName evidence="2">Uncharacterized protein</fullName>
    </submittedName>
</protein>
<dbReference type="Proteomes" id="UP001163947">
    <property type="component" value="Plasmid pN2"/>
</dbReference>
<proteinExistence type="predicted"/>
<accession>A0AA46PTT9</accession>
<dbReference type="RefSeq" id="WP_263510449.1">
    <property type="nucleotide sequence ID" value="NZ_CP106983.1"/>
</dbReference>
<sequence length="190" mass="21774">MDFEEALQRRKQARDSLVNSQEDRLELERQAARKGRAAFENLFRSLLSYLGSEGIRPQRVVISPRVRLLSPKKMSPAGYVVGYERGGFGRGLGVDLLLPDGSFWSWSSSTLSPPRVRSAYMPNEHGLLWDVSFDAFKFAVEWQHDDQQPRFVVRGSGYQDDETTLEEAFAAIAEKIIRNHSRELSDWKRP</sequence>
<evidence type="ECO:0000256" key="1">
    <source>
        <dbReference type="SAM" id="Coils"/>
    </source>
</evidence>
<evidence type="ECO:0000313" key="2">
    <source>
        <dbReference type="EMBL" id="UYF97177.1"/>
    </source>
</evidence>
<dbReference type="EMBL" id="CP106983">
    <property type="protein sequence ID" value="UYF97177.1"/>
    <property type="molecule type" value="Genomic_DNA"/>
</dbReference>
<reference evidence="2" key="1">
    <citation type="submission" date="2022-09" db="EMBL/GenBank/DDBJ databases">
        <title>The genome sequence of Rhodococcus aetherivorans N1.</title>
        <authorList>
            <person name="Jiang W."/>
        </authorList>
    </citation>
    <scope>NUCLEOTIDE SEQUENCE</scope>
    <source>
        <strain evidence="2">N1</strain>
        <plasmid evidence="2">pN2</plasmid>
    </source>
</reference>
<keyword evidence="1" id="KW-0175">Coiled coil</keyword>
<organism evidence="2 3">
    <name type="scientific">Rhodococcus aetherivorans</name>
    <dbReference type="NCBI Taxonomy" id="191292"/>
    <lineage>
        <taxon>Bacteria</taxon>
        <taxon>Bacillati</taxon>
        <taxon>Actinomycetota</taxon>
        <taxon>Actinomycetes</taxon>
        <taxon>Mycobacteriales</taxon>
        <taxon>Nocardiaceae</taxon>
        <taxon>Rhodococcus</taxon>
    </lineage>
</organism>
<evidence type="ECO:0000313" key="3">
    <source>
        <dbReference type="Proteomes" id="UP001163947"/>
    </source>
</evidence>
<geneLocation type="plasmid" evidence="2 3">
    <name>pN2</name>
</geneLocation>
<gene>
    <name evidence="2" type="ORF">OCS65_28110</name>
</gene>
<dbReference type="GeneID" id="83624368"/>
<feature type="coiled-coil region" evidence="1">
    <location>
        <begin position="3"/>
        <end position="30"/>
    </location>
</feature>